<evidence type="ECO:0000259" key="3">
    <source>
        <dbReference type="Pfam" id="PF08841"/>
    </source>
</evidence>
<accession>A0A5U6SPS3</accession>
<feature type="binding site" evidence="2">
    <location>
        <begin position="11"/>
        <end position="13"/>
    </location>
    <ligand>
        <name>ATP</name>
        <dbReference type="ChEBI" id="CHEBI:30616"/>
    </ligand>
</feature>
<dbReference type="InterPro" id="IPR012340">
    <property type="entry name" value="NA-bd_OB-fold"/>
</dbReference>
<proteinExistence type="predicted"/>
<feature type="binding site" evidence="1">
    <location>
        <position position="183"/>
    </location>
    <ligand>
        <name>Mg(2+)</name>
        <dbReference type="ChEBI" id="CHEBI:18420"/>
    </ligand>
</feature>
<sequence length="610" mass="64509">MRYIAGIDIGNSSTEVALARQDETGALTITHSALAETTGIKGTLRNVFGIQEALALVAKRAGINVSDISLIRINEATPVIGDVAMETITETIITESTMIGHNPKTPGGVGLGVGITITPEELLTRPADSSYILVVSSAFDFADIANVINASMRAGYQITGVILQRDDGVLVSNRLEKSLPIVDEVLYIDRIPLGMLAAIEVAVPGKVIETLSNPYGIATVFNLNADETKNIVPMARALIGNRSAVVVKTPSGDVKARAIPAGNLELQAQGRTVRVDVAAGAEAIMKAVDGCGKLDNVTGEAGTNIGGMLEHVRQTMAELTNKPSSEIFIQDLLAVDTSVPVSVTGGLAGEFSLEQAVGIASMVKSDRLQMAMIAREIEQKLNIDVQIGGAEAEAAILGALTTPGTIRPLAILDLGAGSTDASIINPKGEIIATHLAGAGDMVTMIIARELGLEDRYLAEEIKKYPLAKVESLFHLRHEDGSVQFFPTPLPPAVFARVCVVKPDELVPLPGDLALEKVRAIRRSAKERVFVTNALRALRQVSPTGNIRDIPFVVLVGGSSLDFEVPQLVTDALAHYRLVAGRGNIRGSEGPRNAVATGLILSWHKEFAYGQ</sequence>
<dbReference type="SUPFAM" id="SSF53067">
    <property type="entry name" value="Actin-like ATPase domain"/>
    <property type="match status" value="2"/>
</dbReference>
<dbReference type="InterPro" id="IPR040916">
    <property type="entry name" value="DDR_swiveling"/>
</dbReference>
<dbReference type="EMBL" id="AAGRCI010000036">
    <property type="protein sequence ID" value="EBR0846364.1"/>
    <property type="molecule type" value="Genomic_DNA"/>
</dbReference>
<gene>
    <name evidence="5" type="primary">pduG</name>
    <name evidence="5" type="ORF">BRO79_23435</name>
</gene>
<dbReference type="InterPro" id="IPR009191">
    <property type="entry name" value="DDRA"/>
</dbReference>
<name>A0A5U6SPS3_SALER</name>
<comment type="caution">
    <text evidence="5">The sequence shown here is derived from an EMBL/GenBank/DDBJ whole genome shotgun (WGS) entry which is preliminary data.</text>
</comment>
<dbReference type="PIRSF" id="PIRSF011502">
    <property type="entry name" value="DdrA_PduG"/>
    <property type="match status" value="1"/>
</dbReference>
<evidence type="ECO:0000313" key="5">
    <source>
        <dbReference type="EMBL" id="EBR0846364.1"/>
    </source>
</evidence>
<dbReference type="NCBIfam" id="TIGR04491">
    <property type="entry name" value="reactive_PduG"/>
    <property type="match status" value="1"/>
</dbReference>
<feature type="domain" description="Diol dehydratase reactivase ATPase-like" evidence="3">
    <location>
        <begin position="275"/>
        <end position="602"/>
    </location>
</feature>
<feature type="binding site" evidence="1">
    <location>
        <position position="166"/>
    </location>
    <ligand>
        <name>Mg(2+)</name>
        <dbReference type="ChEBI" id="CHEBI:18420"/>
    </ligand>
</feature>
<dbReference type="SUPFAM" id="SSF82317">
    <property type="entry name" value="Swiveling domain of dehydratase reactivase alpha subunit"/>
    <property type="match status" value="1"/>
</dbReference>
<dbReference type="InterPro" id="IPR043129">
    <property type="entry name" value="ATPase_NBD"/>
</dbReference>
<dbReference type="InterPro" id="IPR028975">
    <property type="entry name" value="DDRA_swiveling_dom_sf"/>
</dbReference>
<dbReference type="Gene3D" id="2.40.50.140">
    <property type="entry name" value="Nucleic acid-binding proteins"/>
    <property type="match status" value="1"/>
</dbReference>
<dbReference type="GO" id="GO:0005524">
    <property type="term" value="F:ATP binding"/>
    <property type="evidence" value="ECO:0007669"/>
    <property type="project" value="UniProtKB-KW"/>
</dbReference>
<feature type="binding site" evidence="1">
    <location>
        <position position="105"/>
    </location>
    <ligand>
        <name>Mg(2+)</name>
        <dbReference type="ChEBI" id="CHEBI:18420"/>
    </ligand>
</feature>
<dbReference type="Pfam" id="PF08841">
    <property type="entry name" value="DDR"/>
    <property type="match status" value="1"/>
</dbReference>
<evidence type="ECO:0000256" key="2">
    <source>
        <dbReference type="PIRSR" id="PIRSR011502-2"/>
    </source>
</evidence>
<dbReference type="InterPro" id="IPR030994">
    <property type="entry name" value="DDR_dom"/>
</dbReference>
<organism evidence="5">
    <name type="scientific">Salmonella enterica</name>
    <name type="common">Salmonella choleraesuis</name>
    <dbReference type="NCBI Taxonomy" id="28901"/>
    <lineage>
        <taxon>Bacteria</taxon>
        <taxon>Pseudomonadati</taxon>
        <taxon>Pseudomonadota</taxon>
        <taxon>Gammaproteobacteria</taxon>
        <taxon>Enterobacterales</taxon>
        <taxon>Enterobacteriaceae</taxon>
        <taxon>Salmonella</taxon>
    </lineage>
</organism>
<dbReference type="Gene3D" id="3.30.420.40">
    <property type="match status" value="2"/>
</dbReference>
<protein>
    <submittedName>
        <fullName evidence="5">Propanediol dehydratase reactivase alpha subunit PduG</fullName>
    </submittedName>
</protein>
<evidence type="ECO:0000259" key="4">
    <source>
        <dbReference type="Pfam" id="PF18427"/>
    </source>
</evidence>
<keyword evidence="1" id="KW-0460">Magnesium</keyword>
<dbReference type="Gene3D" id="3.50.30.70">
    <property type="entry name" value="Swiveling domain of dehydratase reactivase alpha subunit"/>
    <property type="match status" value="1"/>
</dbReference>
<evidence type="ECO:0000256" key="1">
    <source>
        <dbReference type="PIRSR" id="PIRSR011502-1"/>
    </source>
</evidence>
<keyword evidence="2" id="KW-0547">Nucleotide-binding</keyword>
<dbReference type="AlphaFoldDB" id="A0A5U6SPS3"/>
<feature type="binding site" evidence="2">
    <location>
        <position position="591"/>
    </location>
    <ligand>
        <name>ATP</name>
        <dbReference type="ChEBI" id="CHEBI:30616"/>
    </ligand>
</feature>
<feature type="binding site" evidence="2">
    <location>
        <begin position="459"/>
        <end position="462"/>
    </location>
    <ligand>
        <name>ATP</name>
        <dbReference type="ChEBI" id="CHEBI:30616"/>
    </ligand>
</feature>
<feature type="domain" description="DD-reactivating factor swiveling" evidence="4">
    <location>
        <begin position="93"/>
        <end position="254"/>
    </location>
</feature>
<dbReference type="GO" id="GO:0046872">
    <property type="term" value="F:metal ion binding"/>
    <property type="evidence" value="ECO:0007669"/>
    <property type="project" value="UniProtKB-KW"/>
</dbReference>
<dbReference type="Pfam" id="PF18427">
    <property type="entry name" value="DDR_swiveling"/>
    <property type="match status" value="1"/>
</dbReference>
<keyword evidence="1" id="KW-0479">Metal-binding</keyword>
<keyword evidence="2" id="KW-0067">ATP-binding</keyword>
<dbReference type="Gene3D" id="3.90.470.30">
    <property type="match status" value="1"/>
</dbReference>
<feature type="binding site" evidence="2">
    <location>
        <begin position="557"/>
        <end position="558"/>
    </location>
    <ligand>
        <name>ATP</name>
        <dbReference type="ChEBI" id="CHEBI:30616"/>
    </ligand>
</feature>
<reference evidence="5" key="1">
    <citation type="submission" date="2018-07" db="EMBL/GenBank/DDBJ databases">
        <authorList>
            <consortium name="GenomeTrakr network: Whole genome sequencing for foodborne pathogen traceback"/>
        </authorList>
    </citation>
    <scope>NUCLEOTIDE SEQUENCE</scope>
    <source>
        <strain evidence="5">CFSAN056582</strain>
    </source>
</reference>